<dbReference type="Proteomes" id="UP000184278">
    <property type="component" value="Unassembled WGS sequence"/>
</dbReference>
<evidence type="ECO:0000256" key="2">
    <source>
        <dbReference type="SAM" id="Phobius"/>
    </source>
</evidence>
<protein>
    <submittedName>
        <fullName evidence="3">Uncharacterized protein</fullName>
    </submittedName>
</protein>
<keyword evidence="2" id="KW-0472">Membrane</keyword>
<organism evidence="3 4">
    <name type="scientific">Butyrivibrio fibrisolvens DSM 3071</name>
    <dbReference type="NCBI Taxonomy" id="1121131"/>
    <lineage>
        <taxon>Bacteria</taxon>
        <taxon>Bacillati</taxon>
        <taxon>Bacillota</taxon>
        <taxon>Clostridia</taxon>
        <taxon>Lachnospirales</taxon>
        <taxon>Lachnospiraceae</taxon>
        <taxon>Butyrivibrio</taxon>
    </lineage>
</organism>
<feature type="transmembrane region" description="Helical" evidence="2">
    <location>
        <begin position="6"/>
        <end position="22"/>
    </location>
</feature>
<proteinExistence type="predicted"/>
<feature type="compositionally biased region" description="Basic residues" evidence="1">
    <location>
        <begin position="53"/>
        <end position="63"/>
    </location>
</feature>
<dbReference type="OrthoDB" id="9986555at2"/>
<evidence type="ECO:0000313" key="3">
    <source>
        <dbReference type="EMBL" id="SHH82779.1"/>
    </source>
</evidence>
<dbReference type="EMBL" id="FQXK01000007">
    <property type="protein sequence ID" value="SHH82779.1"/>
    <property type="molecule type" value="Genomic_DNA"/>
</dbReference>
<gene>
    <name evidence="3" type="ORF">SAMN02745229_00916</name>
</gene>
<feature type="region of interest" description="Disordered" evidence="1">
    <location>
        <begin position="53"/>
        <end position="74"/>
    </location>
</feature>
<keyword evidence="4" id="KW-1185">Reference proteome</keyword>
<reference evidence="4" key="1">
    <citation type="submission" date="2016-11" db="EMBL/GenBank/DDBJ databases">
        <authorList>
            <person name="Varghese N."/>
            <person name="Submissions S."/>
        </authorList>
    </citation>
    <scope>NUCLEOTIDE SEQUENCE [LARGE SCALE GENOMIC DNA]</scope>
    <source>
        <strain evidence="4">DSM 3071</strain>
    </source>
</reference>
<dbReference type="RefSeq" id="WP_073385873.1">
    <property type="nucleotide sequence ID" value="NZ_FQXK01000007.1"/>
</dbReference>
<dbReference type="AlphaFoldDB" id="A0A1M5W5B3"/>
<accession>A0A1M5W5B3</accession>
<evidence type="ECO:0000256" key="1">
    <source>
        <dbReference type="SAM" id="MobiDB-lite"/>
    </source>
</evidence>
<keyword evidence="2" id="KW-0812">Transmembrane</keyword>
<dbReference type="GeneID" id="89510174"/>
<name>A0A1M5W5B3_BUTFI</name>
<sequence length="74" mass="8695">MEVIIAGSILIIAGVLVCYFNYRIENKILDDATGKKGKIVKFRSHKRRFRFMKKKNKAKRSKKANQYGRRVNSY</sequence>
<evidence type="ECO:0000313" key="4">
    <source>
        <dbReference type="Proteomes" id="UP000184278"/>
    </source>
</evidence>
<keyword evidence="2" id="KW-1133">Transmembrane helix</keyword>